<comment type="similarity">
    <text evidence="1">Belongs to the nitroreductase family.</text>
</comment>
<accession>Q0W118</accession>
<evidence type="ECO:0000313" key="5">
    <source>
        <dbReference type="Proteomes" id="UP000000663"/>
    </source>
</evidence>
<evidence type="ECO:0000256" key="2">
    <source>
        <dbReference type="ARBA" id="ARBA00023002"/>
    </source>
</evidence>
<keyword evidence="2" id="KW-0560">Oxidoreductase</keyword>
<dbReference type="OrthoDB" id="105365at2157"/>
<evidence type="ECO:0000256" key="1">
    <source>
        <dbReference type="ARBA" id="ARBA00007118"/>
    </source>
</evidence>
<reference evidence="4 5" key="1">
    <citation type="journal article" date="2006" name="Science">
        <title>Genome of rice cluster I archaea -- the key methane producers in the rice rhizosphere.</title>
        <authorList>
            <person name="Erkel C."/>
            <person name="Kube M."/>
            <person name="Reinhardt R."/>
            <person name="Liesack W."/>
        </authorList>
    </citation>
    <scope>NUCLEOTIDE SEQUENCE [LARGE SCALE GENOMIC DNA]</scope>
    <source>
        <strain evidence="5">DSM 22066 / NBRC 105507 / MRE50</strain>
    </source>
</reference>
<dbReference type="RefSeq" id="WP_012034669.1">
    <property type="nucleotide sequence ID" value="NC_009464.1"/>
</dbReference>
<dbReference type="InterPro" id="IPR000415">
    <property type="entry name" value="Nitroreductase-like"/>
</dbReference>
<dbReference type="Pfam" id="PF00881">
    <property type="entry name" value="Nitroreductase"/>
    <property type="match status" value="2"/>
</dbReference>
<dbReference type="SUPFAM" id="SSF55469">
    <property type="entry name" value="FMN-dependent nitroreductase-like"/>
    <property type="match status" value="1"/>
</dbReference>
<evidence type="ECO:0000259" key="3">
    <source>
        <dbReference type="Pfam" id="PF00881"/>
    </source>
</evidence>
<protein>
    <submittedName>
        <fullName evidence="4">Predicted nitroreductase</fullName>
    </submittedName>
</protein>
<keyword evidence="5" id="KW-1185">Reference proteome</keyword>
<dbReference type="Proteomes" id="UP000000663">
    <property type="component" value="Chromosome"/>
</dbReference>
<feature type="domain" description="Nitroreductase" evidence="3">
    <location>
        <begin position="7"/>
        <end position="62"/>
    </location>
</feature>
<name>Q0W118_METAR</name>
<dbReference type="KEGG" id="rci:RRC170"/>
<dbReference type="PANTHER" id="PTHR43673">
    <property type="entry name" value="NAD(P)H NITROREDUCTASE YDGI-RELATED"/>
    <property type="match status" value="1"/>
</dbReference>
<dbReference type="GO" id="GO:0016491">
    <property type="term" value="F:oxidoreductase activity"/>
    <property type="evidence" value="ECO:0007669"/>
    <property type="project" value="UniProtKB-KW"/>
</dbReference>
<dbReference type="Gene3D" id="3.40.109.10">
    <property type="entry name" value="NADH Oxidase"/>
    <property type="match status" value="1"/>
</dbReference>
<feature type="domain" description="Nitroreductase" evidence="3">
    <location>
        <begin position="85"/>
        <end position="143"/>
    </location>
</feature>
<proteinExistence type="inferred from homology"/>
<evidence type="ECO:0000313" key="4">
    <source>
        <dbReference type="EMBL" id="CAJ37925.1"/>
    </source>
</evidence>
<dbReference type="PANTHER" id="PTHR43673:SF10">
    <property type="entry name" value="NADH DEHYDROGENASE_NAD(P)H NITROREDUCTASE XCC3605-RELATED"/>
    <property type="match status" value="1"/>
</dbReference>
<dbReference type="InterPro" id="IPR029479">
    <property type="entry name" value="Nitroreductase"/>
</dbReference>
<gene>
    <name evidence="4" type="ORF">RRC170</name>
</gene>
<dbReference type="GeneID" id="5143078"/>
<dbReference type="AlphaFoldDB" id="Q0W118"/>
<dbReference type="eggNOG" id="arCOG00288">
    <property type="taxonomic scope" value="Archaea"/>
</dbReference>
<organism evidence="4 5">
    <name type="scientific">Methanocella arvoryzae (strain DSM 22066 / NBRC 105507 / MRE50)</name>
    <dbReference type="NCBI Taxonomy" id="351160"/>
    <lineage>
        <taxon>Archaea</taxon>
        <taxon>Methanobacteriati</taxon>
        <taxon>Methanobacteriota</taxon>
        <taxon>Stenosarchaea group</taxon>
        <taxon>Methanomicrobia</taxon>
        <taxon>Methanocellales</taxon>
        <taxon>Methanocellaceae</taxon>
        <taxon>Methanocella</taxon>
    </lineage>
</organism>
<dbReference type="EMBL" id="AM114193">
    <property type="protein sequence ID" value="CAJ37925.1"/>
    <property type="molecule type" value="Genomic_DNA"/>
</dbReference>
<dbReference type="STRING" id="351160.RRC170"/>
<sequence>MDLIDVIKKRRSIRRFKNQPIPDDVLTEILDCARLAPTAINIQPWLIGCVTDKVQLERLANMADHGRFIKDSAACFAVFCEKGQKYYLEDGCAATMNIITAAAASGIGTCWVAGDKKEYVEAVRTLLEVPDKYTLVSLIAAGYPDEAPEKAKKSLAEVSFRNQYK</sequence>